<sequence length="99" mass="11041">MLHGSRLPSHRTNPAITTPYFDPYDKSVRRLHLVICTLLSNIIANLIKSLTANRKLLKANPPLTLVTGDHHSVQCVKVGLLTKTPIRIAMTNMKMSITQ</sequence>
<dbReference type="EMBL" id="ODYU01003712">
    <property type="protein sequence ID" value="SOQ42831.1"/>
    <property type="molecule type" value="Genomic_DNA"/>
</dbReference>
<gene>
    <name evidence="1" type="ORF">SFRICE_019224</name>
</gene>
<protein>
    <submittedName>
        <fullName evidence="1">SFRICE_019224</fullName>
    </submittedName>
</protein>
<dbReference type="AlphaFoldDB" id="A0A2H1VPQ7"/>
<reference evidence="1" key="1">
    <citation type="submission" date="2016-07" db="EMBL/GenBank/DDBJ databases">
        <authorList>
            <person name="Bretaudeau A."/>
        </authorList>
    </citation>
    <scope>NUCLEOTIDE SEQUENCE</scope>
    <source>
        <strain evidence="1">Rice</strain>
        <tissue evidence="1">Whole body</tissue>
    </source>
</reference>
<proteinExistence type="predicted"/>
<evidence type="ECO:0000313" key="1">
    <source>
        <dbReference type="EMBL" id="SOQ42831.1"/>
    </source>
</evidence>
<name>A0A2H1VPQ7_SPOFR</name>
<organism evidence="1">
    <name type="scientific">Spodoptera frugiperda</name>
    <name type="common">Fall armyworm</name>
    <dbReference type="NCBI Taxonomy" id="7108"/>
    <lineage>
        <taxon>Eukaryota</taxon>
        <taxon>Metazoa</taxon>
        <taxon>Ecdysozoa</taxon>
        <taxon>Arthropoda</taxon>
        <taxon>Hexapoda</taxon>
        <taxon>Insecta</taxon>
        <taxon>Pterygota</taxon>
        <taxon>Neoptera</taxon>
        <taxon>Endopterygota</taxon>
        <taxon>Lepidoptera</taxon>
        <taxon>Glossata</taxon>
        <taxon>Ditrysia</taxon>
        <taxon>Noctuoidea</taxon>
        <taxon>Noctuidae</taxon>
        <taxon>Amphipyrinae</taxon>
        <taxon>Spodoptera</taxon>
    </lineage>
</organism>
<accession>A0A2H1VPQ7</accession>